<proteinExistence type="inferred from homology"/>
<keyword evidence="8" id="KW-0732">Signal</keyword>
<keyword evidence="11" id="KW-1185">Reference proteome</keyword>
<dbReference type="InterPro" id="IPR025202">
    <property type="entry name" value="PLD-like_dom"/>
</dbReference>
<evidence type="ECO:0000256" key="1">
    <source>
        <dbReference type="ARBA" id="ARBA00000798"/>
    </source>
</evidence>
<feature type="domain" description="Phospholipase D-like" evidence="9">
    <location>
        <begin position="287"/>
        <end position="421"/>
    </location>
</feature>
<evidence type="ECO:0000256" key="7">
    <source>
        <dbReference type="SAM" id="MobiDB-lite"/>
    </source>
</evidence>
<keyword evidence="5" id="KW-0442">Lipid degradation</keyword>
<reference evidence="10 11" key="1">
    <citation type="submission" date="2023-09" db="EMBL/GenBank/DDBJ databases">
        <title>Streptomyces sp. nov.: A antagonism against Alternaria gaisen Producing Streptochlin, Isolated from Tamarix root soil.</title>
        <authorList>
            <person name="Chen Y."/>
        </authorList>
    </citation>
    <scope>NUCLEOTIDE SEQUENCE [LARGE SCALE GENOMIC DNA]</scope>
    <source>
        <strain evidence="10 11">TRM76323</strain>
    </source>
</reference>
<comment type="caution">
    <text evidence="10">The sequence shown here is derived from an EMBL/GenBank/DDBJ whole genome shotgun (WGS) entry which is preliminary data.</text>
</comment>
<dbReference type="SUPFAM" id="SSF56024">
    <property type="entry name" value="Phospholipase D/nuclease"/>
    <property type="match status" value="2"/>
</dbReference>
<dbReference type="PANTHER" id="PTHR43856:SF1">
    <property type="entry name" value="MITOCHONDRIAL CARDIOLIPIN HYDROLASE"/>
    <property type="match status" value="1"/>
</dbReference>
<evidence type="ECO:0000256" key="2">
    <source>
        <dbReference type="ARBA" id="ARBA00008664"/>
    </source>
</evidence>
<protein>
    <recommendedName>
        <fullName evidence="3">phospholipase D</fullName>
        <ecNumber evidence="3">3.1.4.4</ecNumber>
    </recommendedName>
</protein>
<keyword evidence="4" id="KW-0378">Hydrolase</keyword>
<dbReference type="RefSeq" id="WP_315881660.1">
    <property type="nucleotide sequence ID" value="NZ_JAWCTQ010000077.1"/>
</dbReference>
<dbReference type="Proteomes" id="UP001250181">
    <property type="component" value="Unassembled WGS sequence"/>
</dbReference>
<evidence type="ECO:0000313" key="10">
    <source>
        <dbReference type="EMBL" id="MDT9686633.1"/>
    </source>
</evidence>
<feature type="region of interest" description="Disordered" evidence="7">
    <location>
        <begin position="266"/>
        <end position="285"/>
    </location>
</feature>
<gene>
    <name evidence="10" type="ORF">RND61_31905</name>
</gene>
<comment type="catalytic activity">
    <reaction evidence="1">
        <text>a 1,2-diacyl-sn-glycero-3-phosphocholine + H2O = a 1,2-diacyl-sn-glycero-3-phosphate + choline + H(+)</text>
        <dbReference type="Rhea" id="RHEA:14445"/>
        <dbReference type="ChEBI" id="CHEBI:15354"/>
        <dbReference type="ChEBI" id="CHEBI:15377"/>
        <dbReference type="ChEBI" id="CHEBI:15378"/>
        <dbReference type="ChEBI" id="CHEBI:57643"/>
        <dbReference type="ChEBI" id="CHEBI:58608"/>
        <dbReference type="EC" id="3.1.4.4"/>
    </reaction>
</comment>
<evidence type="ECO:0000256" key="3">
    <source>
        <dbReference type="ARBA" id="ARBA00012027"/>
    </source>
</evidence>
<dbReference type="PANTHER" id="PTHR43856">
    <property type="entry name" value="CARDIOLIPIN HYDROLASE"/>
    <property type="match status" value="1"/>
</dbReference>
<evidence type="ECO:0000259" key="9">
    <source>
        <dbReference type="Pfam" id="PF13091"/>
    </source>
</evidence>
<feature type="chain" id="PRO_5046944144" description="phospholipase D" evidence="8">
    <location>
        <begin position="29"/>
        <end position="431"/>
    </location>
</feature>
<evidence type="ECO:0000256" key="8">
    <source>
        <dbReference type="SAM" id="SignalP"/>
    </source>
</evidence>
<organism evidence="10 11">
    <name type="scientific">Streptomyces tamarix</name>
    <dbReference type="NCBI Taxonomy" id="3078565"/>
    <lineage>
        <taxon>Bacteria</taxon>
        <taxon>Bacillati</taxon>
        <taxon>Actinomycetota</taxon>
        <taxon>Actinomycetes</taxon>
        <taxon>Kitasatosporales</taxon>
        <taxon>Streptomycetaceae</taxon>
        <taxon>Streptomyces</taxon>
    </lineage>
</organism>
<comment type="similarity">
    <text evidence="2">Belongs to the phospholipase D family.</text>
</comment>
<name>A0ABU3QV31_9ACTN</name>
<dbReference type="InterPro" id="IPR051406">
    <property type="entry name" value="PLD_domain"/>
</dbReference>
<evidence type="ECO:0000256" key="6">
    <source>
        <dbReference type="ARBA" id="ARBA00023098"/>
    </source>
</evidence>
<feature type="signal peptide" evidence="8">
    <location>
        <begin position="1"/>
        <end position="28"/>
    </location>
</feature>
<evidence type="ECO:0000256" key="5">
    <source>
        <dbReference type="ARBA" id="ARBA00022963"/>
    </source>
</evidence>
<feature type="domain" description="Phospholipase D-like" evidence="9">
    <location>
        <begin position="66"/>
        <end position="214"/>
    </location>
</feature>
<dbReference type="EC" id="3.1.4.4" evidence="3"/>
<keyword evidence="6" id="KW-0443">Lipid metabolism</keyword>
<evidence type="ECO:0000256" key="4">
    <source>
        <dbReference type="ARBA" id="ARBA00022801"/>
    </source>
</evidence>
<accession>A0ABU3QV31</accession>
<sequence length="431" mass="46669">MVLIKKKLRTVVAALALGALVASPAAGAEPAPAVTTGPVFNDPTGDTTAELRILRHLVQLVDGAEPQSTIRVSLYLYQSQWMTDRLAAAHKRGVTVQVVVDHDSASTALENLKSQLASPGGTDSWVRTCKRSEACLAKDPGTTAADPDGTYDNVNHNKFFLFSRTKGTGTVPVDDVVVQSSGNLTSSDVTSWWNDAMTVAGNKELFDAYTKYFDDQAAAAAGQRPQVDDYPYDVQAGKAKVYFFPRADTDVIVNILKTVAPAGTENPCAGNTPRSATSPGFGTSDGRTRIRIAQGHITRPEVAEQLWALADAGCHIDIVYRKLDNWPLSQTARTRVADWLTRPTAKGRIVLHQLHNDERGGTGSHTKYLLIEGTYHGGVDKKIVFTGSHTYTLTALRYNDETLLKYEDPAVFDAYLANFEAQRAAAESEGL</sequence>
<evidence type="ECO:0000313" key="11">
    <source>
        <dbReference type="Proteomes" id="UP001250181"/>
    </source>
</evidence>
<dbReference type="Pfam" id="PF13091">
    <property type="entry name" value="PLDc_2"/>
    <property type="match status" value="2"/>
</dbReference>
<dbReference type="EMBL" id="JAWCTQ010000077">
    <property type="protein sequence ID" value="MDT9686633.1"/>
    <property type="molecule type" value="Genomic_DNA"/>
</dbReference>
<dbReference type="Gene3D" id="3.30.870.10">
    <property type="entry name" value="Endonuclease Chain A"/>
    <property type="match status" value="2"/>
</dbReference>
<feature type="compositionally biased region" description="Polar residues" evidence="7">
    <location>
        <begin position="272"/>
        <end position="281"/>
    </location>
</feature>